<name>A0ABS6AVS5_9NOCA</name>
<dbReference type="RefSeq" id="WP_215916475.1">
    <property type="nucleotide sequence ID" value="NZ_JAHKNI010000002.1"/>
</dbReference>
<evidence type="ECO:0008006" key="4">
    <source>
        <dbReference type="Google" id="ProtNLM"/>
    </source>
</evidence>
<feature type="chain" id="PRO_5045206390" description="Lipoprotein" evidence="1">
    <location>
        <begin position="18"/>
        <end position="364"/>
    </location>
</feature>
<evidence type="ECO:0000256" key="1">
    <source>
        <dbReference type="SAM" id="SignalP"/>
    </source>
</evidence>
<evidence type="ECO:0000313" key="2">
    <source>
        <dbReference type="EMBL" id="MBU3061621.1"/>
    </source>
</evidence>
<reference evidence="2 3" key="1">
    <citation type="submission" date="2021-06" db="EMBL/GenBank/DDBJ databases">
        <title>Actinomycetes sequencing.</title>
        <authorList>
            <person name="Shan Q."/>
        </authorList>
    </citation>
    <scope>NUCLEOTIDE SEQUENCE [LARGE SCALE GENOMIC DNA]</scope>
    <source>
        <strain evidence="2 3">NEAU-G5</strain>
    </source>
</reference>
<sequence length="364" mass="38933">MPALALMVWVFVASGCAGGVSGSAAVQAPALMSNSAPAAASGRPFVFRSRTELVLATAERVLARYPGVYVDAGFAQDNSHVYALDESGVLTAIRVADGMRLPWRVDCGCDRIFPLHNSEVGWWQEPGRLMQADLRDPDPAVRAAVSLPSPVPVVPGAAVSGPRLLAARERILILDQVESPPGASWGVNHLSLVDIGTGSVRALGPVEGVNTALDRAVLRPDGQAVALSGRVRDGIACGTTRLLRIDLYRERLEAVELPASHSCSELADLRWDDAELTVTDTTWESRSPDRLATAVWSRSGTRWDRRGDDRTVRYGALTSEVALEIRRTGHDRPHGSHSGDLVLTAAGDSLVLAHDVLDLRLSHG</sequence>
<protein>
    <recommendedName>
        <fullName evidence="4">Lipoprotein</fullName>
    </recommendedName>
</protein>
<organism evidence="2 3">
    <name type="scientific">Nocardia albiluteola</name>
    <dbReference type="NCBI Taxonomy" id="2842303"/>
    <lineage>
        <taxon>Bacteria</taxon>
        <taxon>Bacillati</taxon>
        <taxon>Actinomycetota</taxon>
        <taxon>Actinomycetes</taxon>
        <taxon>Mycobacteriales</taxon>
        <taxon>Nocardiaceae</taxon>
        <taxon>Nocardia</taxon>
    </lineage>
</organism>
<keyword evidence="1" id="KW-0732">Signal</keyword>
<gene>
    <name evidence="2" type="ORF">KO481_08800</name>
</gene>
<accession>A0ABS6AVS5</accession>
<evidence type="ECO:0000313" key="3">
    <source>
        <dbReference type="Proteomes" id="UP000733379"/>
    </source>
</evidence>
<dbReference type="EMBL" id="JAHKNI010000002">
    <property type="protein sequence ID" value="MBU3061621.1"/>
    <property type="molecule type" value="Genomic_DNA"/>
</dbReference>
<keyword evidence="3" id="KW-1185">Reference proteome</keyword>
<feature type="signal peptide" evidence="1">
    <location>
        <begin position="1"/>
        <end position="17"/>
    </location>
</feature>
<dbReference type="Proteomes" id="UP000733379">
    <property type="component" value="Unassembled WGS sequence"/>
</dbReference>
<comment type="caution">
    <text evidence="2">The sequence shown here is derived from an EMBL/GenBank/DDBJ whole genome shotgun (WGS) entry which is preliminary data.</text>
</comment>
<proteinExistence type="predicted"/>